<reference evidence="1" key="1">
    <citation type="submission" date="2012-04" db="EMBL/GenBank/DDBJ databases">
        <authorList>
            <person name="Borisov I.G."/>
            <person name="Ivanikova N.V."/>
            <person name="Pinevich A.V."/>
        </authorList>
    </citation>
    <scope>NUCLEOTIDE SEQUENCE</scope>
    <source>
        <strain evidence="1">CALU 1027</strain>
    </source>
</reference>
<evidence type="ECO:0000313" key="1">
    <source>
        <dbReference type="EMBL" id="KKJ00175.1"/>
    </source>
</evidence>
<organism evidence="1 2">
    <name type="scientific">Prochlorothrix hollandica PCC 9006 = CALU 1027</name>
    <dbReference type="NCBI Taxonomy" id="317619"/>
    <lineage>
        <taxon>Bacteria</taxon>
        <taxon>Bacillati</taxon>
        <taxon>Cyanobacteriota</taxon>
        <taxon>Cyanophyceae</taxon>
        <taxon>Prochlorotrichales</taxon>
        <taxon>Prochlorotrichaceae</taxon>
        <taxon>Prochlorothrix</taxon>
    </lineage>
</organism>
<comment type="caution">
    <text evidence="1">The sequence shown here is derived from an EMBL/GenBank/DDBJ whole genome shotgun (WGS) entry which is preliminary data.</text>
</comment>
<name>A0A0M2PVI5_PROHO</name>
<keyword evidence="2" id="KW-1185">Reference proteome</keyword>
<sequence length="151" mass="17142">MKAVAIVDTSIFCNVLDIPHLNSERTQVIQHLKDLLEADTNLLLPMAAVYETGNHIAHLSDGGNRRRFAEVFITEVQKAIQGEAPWQVMQLPNMEEVGEWLSNFPESAMRGAGMGDLSIIKEWEKMIRIAPNCHIFIWSLDRDLQGYDHMP</sequence>
<accession>A0A0M2PVI5</accession>
<dbReference type="Proteomes" id="UP000034681">
    <property type="component" value="Unassembled WGS sequence"/>
</dbReference>
<evidence type="ECO:0000313" key="2">
    <source>
        <dbReference type="Proteomes" id="UP000034681"/>
    </source>
</evidence>
<dbReference type="EMBL" id="AJTX02000004">
    <property type="protein sequence ID" value="KKJ00175.1"/>
    <property type="molecule type" value="Genomic_DNA"/>
</dbReference>
<dbReference type="RefSeq" id="WP_017711519.1">
    <property type="nucleotide sequence ID" value="NZ_KB235933.1"/>
</dbReference>
<protein>
    <recommendedName>
        <fullName evidence="3">PIN domain-containing protein</fullName>
    </recommendedName>
</protein>
<proteinExistence type="predicted"/>
<dbReference type="OrthoDB" id="158697at2"/>
<gene>
    <name evidence="1" type="ORF">PROH_10690</name>
</gene>
<dbReference type="STRING" id="317619.GCA_000332315_00906"/>
<evidence type="ECO:0008006" key="3">
    <source>
        <dbReference type="Google" id="ProtNLM"/>
    </source>
</evidence>
<dbReference type="AlphaFoldDB" id="A0A0M2PVI5"/>